<comment type="similarity">
    <text evidence="1">Belongs to the DSD1 family.</text>
</comment>
<comment type="caution">
    <text evidence="4">The sequence shown here is derived from an EMBL/GenBank/DDBJ whole genome shotgun (WGS) entry which is preliminary data.</text>
</comment>
<keyword evidence="2" id="KW-0456">Lyase</keyword>
<dbReference type="InterPro" id="IPR042208">
    <property type="entry name" value="D-ser_dehydrat-like_sf"/>
</dbReference>
<dbReference type="InterPro" id="IPR001608">
    <property type="entry name" value="Ala_racemase_N"/>
</dbReference>
<gene>
    <name evidence="4" type="ORF">C7B45_06490</name>
</gene>
<dbReference type="EMBL" id="PXYV01000015">
    <property type="protein sequence ID" value="PSR22568.1"/>
    <property type="molecule type" value="Genomic_DNA"/>
</dbReference>
<proteinExistence type="inferred from homology"/>
<dbReference type="AlphaFoldDB" id="A0A2T2WJZ5"/>
<feature type="domain" description="D-serine dehydratase-like" evidence="3">
    <location>
        <begin position="268"/>
        <end position="360"/>
    </location>
</feature>
<dbReference type="Pfam" id="PF14031">
    <property type="entry name" value="D-ser_dehydrat"/>
    <property type="match status" value="1"/>
</dbReference>
<dbReference type="Gene3D" id="2.40.37.20">
    <property type="entry name" value="D-serine dehydratase-like domain"/>
    <property type="match status" value="1"/>
</dbReference>
<dbReference type="Gene3D" id="3.20.20.10">
    <property type="entry name" value="Alanine racemase"/>
    <property type="match status" value="1"/>
</dbReference>
<evidence type="ECO:0000259" key="3">
    <source>
        <dbReference type="SMART" id="SM01119"/>
    </source>
</evidence>
<evidence type="ECO:0000256" key="2">
    <source>
        <dbReference type="ARBA" id="ARBA00023239"/>
    </source>
</evidence>
<dbReference type="GO" id="GO:0036088">
    <property type="term" value="P:D-serine catabolic process"/>
    <property type="evidence" value="ECO:0007669"/>
    <property type="project" value="TreeGrafter"/>
</dbReference>
<accession>A0A2T2WJZ5</accession>
<dbReference type="Pfam" id="PF01168">
    <property type="entry name" value="Ala_racemase_N"/>
    <property type="match status" value="1"/>
</dbReference>
<dbReference type="SMART" id="SM01119">
    <property type="entry name" value="D-ser_dehydrat"/>
    <property type="match status" value="1"/>
</dbReference>
<dbReference type="Proteomes" id="UP000241848">
    <property type="component" value="Unassembled WGS sequence"/>
</dbReference>
<sequence length="377" mass="40690">MVDNSPKNERNSMPYALEQLDTPFVAVDVDIVEDNLRRMQQQAEAAGLKLRPHTKTHKQPGLAQRQVELGAHGITVAKLDEAEVMLKAGLTDILIAYPLVGRAKAHRLALLMTRGLEPTISLDSLEALKTVALAGQLAGRSVNVLAEVDTGFHRCGLNGSALVELALTIHGTPGVRFGGLMSFAGHISGHRDVDRITRLIDEEDGMMHDLVRQITAHHVPVDDVSVGGTILSHHLQRLRTATEVRPGIYIFNDMGIVTAHAATIDQCAARVWATIVSQPEAHRLVLDSGSKMLSTDGPIDGCYGHIVEHPDWRIVRLSEEHAVVELPPNAAPAAIGSLVSIIPNHICTVMNLQNTVTAVRQGSVVASWPIMARGGTQ</sequence>
<dbReference type="PANTHER" id="PTHR28004">
    <property type="entry name" value="ZGC:162816-RELATED"/>
    <property type="match status" value="1"/>
</dbReference>
<protein>
    <submittedName>
        <fullName evidence="4">Alanine racemase</fullName>
    </submittedName>
</protein>
<dbReference type="SUPFAM" id="SSF51419">
    <property type="entry name" value="PLP-binding barrel"/>
    <property type="match status" value="1"/>
</dbReference>
<organism evidence="4 5">
    <name type="scientific">Sulfobacillus acidophilus</name>
    <dbReference type="NCBI Taxonomy" id="53633"/>
    <lineage>
        <taxon>Bacteria</taxon>
        <taxon>Bacillati</taxon>
        <taxon>Bacillota</taxon>
        <taxon>Clostridia</taxon>
        <taxon>Eubacteriales</taxon>
        <taxon>Clostridiales Family XVII. Incertae Sedis</taxon>
        <taxon>Sulfobacillus</taxon>
    </lineage>
</organism>
<dbReference type="InterPro" id="IPR026956">
    <property type="entry name" value="D-ser_dehydrat-like_dom"/>
</dbReference>
<evidence type="ECO:0000313" key="5">
    <source>
        <dbReference type="Proteomes" id="UP000241848"/>
    </source>
</evidence>
<dbReference type="InterPro" id="IPR051466">
    <property type="entry name" value="D-amino_acid_metab_enzyme"/>
</dbReference>
<dbReference type="PANTHER" id="PTHR28004:SF2">
    <property type="entry name" value="D-SERINE DEHYDRATASE"/>
    <property type="match status" value="1"/>
</dbReference>
<dbReference type="InterPro" id="IPR029066">
    <property type="entry name" value="PLP-binding_barrel"/>
</dbReference>
<evidence type="ECO:0000313" key="4">
    <source>
        <dbReference type="EMBL" id="PSR22568.1"/>
    </source>
</evidence>
<dbReference type="GO" id="GO:0008721">
    <property type="term" value="F:D-serine ammonia-lyase activity"/>
    <property type="evidence" value="ECO:0007669"/>
    <property type="project" value="TreeGrafter"/>
</dbReference>
<reference evidence="4 5" key="1">
    <citation type="journal article" date="2014" name="BMC Genomics">
        <title>Comparison of environmental and isolate Sulfobacillus genomes reveals diverse carbon, sulfur, nitrogen, and hydrogen metabolisms.</title>
        <authorList>
            <person name="Justice N.B."/>
            <person name="Norman A."/>
            <person name="Brown C.T."/>
            <person name="Singh A."/>
            <person name="Thomas B.C."/>
            <person name="Banfield J.F."/>
        </authorList>
    </citation>
    <scope>NUCLEOTIDE SEQUENCE [LARGE SCALE GENOMIC DNA]</scope>
    <source>
        <strain evidence="4">AMDSBA3</strain>
    </source>
</reference>
<evidence type="ECO:0000256" key="1">
    <source>
        <dbReference type="ARBA" id="ARBA00005323"/>
    </source>
</evidence>
<name>A0A2T2WJZ5_9FIRM</name>